<dbReference type="PANTHER" id="PTHR37478:SF2">
    <property type="entry name" value="UPF0251 PROTEIN TK0562"/>
    <property type="match status" value="1"/>
</dbReference>
<evidence type="ECO:0000256" key="1">
    <source>
        <dbReference type="ARBA" id="ARBA00009350"/>
    </source>
</evidence>
<evidence type="ECO:0000313" key="4">
    <source>
        <dbReference type="Proteomes" id="UP000514720"/>
    </source>
</evidence>
<dbReference type="InterPro" id="IPR002852">
    <property type="entry name" value="UPF0251"/>
</dbReference>
<dbReference type="CDD" id="cd00851">
    <property type="entry name" value="MTH1175"/>
    <property type="match status" value="1"/>
</dbReference>
<accession>A0A7L7KVN4</accession>
<name>A0A7L7KVN4_9MOLU</name>
<organism evidence="3 4">
    <name type="scientific">Candidatus Xianfuyuplasma coldseepsis</name>
    <dbReference type="NCBI Taxonomy" id="2782163"/>
    <lineage>
        <taxon>Bacteria</taxon>
        <taxon>Bacillati</taxon>
        <taxon>Mycoplasmatota</taxon>
        <taxon>Mollicutes</taxon>
        <taxon>Candidatus Izemoplasmatales</taxon>
        <taxon>Candidatus Izemoplasmataceae</taxon>
        <taxon>Candidatus Xianfuyuplasma</taxon>
    </lineage>
</organism>
<protein>
    <submittedName>
        <fullName evidence="3">DUF134 domain-containing protein</fullName>
    </submittedName>
</protein>
<dbReference type="Pfam" id="PF02001">
    <property type="entry name" value="DUF134"/>
    <property type="match status" value="1"/>
</dbReference>
<dbReference type="InterPro" id="IPR036388">
    <property type="entry name" value="WH-like_DNA-bd_sf"/>
</dbReference>
<comment type="similarity">
    <text evidence="1">Belongs to the UPF0251 family.</text>
</comment>
<dbReference type="Gene3D" id="3.30.420.130">
    <property type="entry name" value="Dinitrogenase iron-molybdenum cofactor biosynthesis domain"/>
    <property type="match status" value="1"/>
</dbReference>
<dbReference type="InterPro" id="IPR003731">
    <property type="entry name" value="Di-Nase_FeMo-co_biosynth"/>
</dbReference>
<evidence type="ECO:0000313" key="3">
    <source>
        <dbReference type="EMBL" id="QMS85808.1"/>
    </source>
</evidence>
<dbReference type="RefSeq" id="WP_258877617.1">
    <property type="nucleotide sequence ID" value="NZ_CP048914.1"/>
</dbReference>
<dbReference type="KEGG" id="xcl:G4Z02_08635"/>
<dbReference type="EMBL" id="CP048914">
    <property type="protein sequence ID" value="QMS85808.1"/>
    <property type="molecule type" value="Genomic_DNA"/>
</dbReference>
<dbReference type="PANTHER" id="PTHR37478">
    <property type="match status" value="1"/>
</dbReference>
<dbReference type="SUPFAM" id="SSF53146">
    <property type="entry name" value="Nitrogenase accessory factor-like"/>
    <property type="match status" value="1"/>
</dbReference>
<dbReference type="InterPro" id="IPR033913">
    <property type="entry name" value="MTH1175_dom"/>
</dbReference>
<dbReference type="Pfam" id="PF02579">
    <property type="entry name" value="Nitro_FeMo-Co"/>
    <property type="match status" value="1"/>
</dbReference>
<sequence>MNTKRKKRYARRLDAKRYFKPSGVPRSELQTCSISLDEFEAIRLVDLEGLSQIDAASDMQVSRATIQRLLTSGRKKLVEAILDNCAFEVRNDIEHIKLKGENKMNIEAKPQKVIAFPTSDKVTIDGHFGHTKEFAIYDVLDTDINHVRYVTPPPHEPGVLPKFLHDQGIDVIITGGMGQRAVTLFNNNNIDVILGAKGRIDVNLNEYLGGFLSSQGSSCDTSHNHQHHREHHHDH</sequence>
<dbReference type="InterPro" id="IPR013324">
    <property type="entry name" value="RNA_pol_sigma_r3/r4-like"/>
</dbReference>
<proteinExistence type="inferred from homology"/>
<dbReference type="AlphaFoldDB" id="A0A7L7KVN4"/>
<dbReference type="SUPFAM" id="SSF88659">
    <property type="entry name" value="Sigma3 and sigma4 domains of RNA polymerase sigma factors"/>
    <property type="match status" value="1"/>
</dbReference>
<reference evidence="3 4" key="1">
    <citation type="submission" date="2020-02" db="EMBL/GenBank/DDBJ databases">
        <authorList>
            <person name="Zheng R.K."/>
            <person name="Sun C.M."/>
        </authorList>
    </citation>
    <scope>NUCLEOTIDE SEQUENCE [LARGE SCALE GENOMIC DNA]</scope>
    <source>
        <strain evidence="4">zrk13</strain>
    </source>
</reference>
<gene>
    <name evidence="3" type="ORF">G4Z02_08635</name>
</gene>
<dbReference type="InterPro" id="IPR036105">
    <property type="entry name" value="DiNase_FeMo-co_biosyn_sf"/>
</dbReference>
<keyword evidence="4" id="KW-1185">Reference proteome</keyword>
<feature type="domain" description="Dinitrogenase iron-molybdenum cofactor biosynthesis" evidence="2">
    <location>
        <begin position="122"/>
        <end position="207"/>
    </location>
</feature>
<dbReference type="Proteomes" id="UP000514720">
    <property type="component" value="Chromosome"/>
</dbReference>
<dbReference type="Gene3D" id="1.10.10.10">
    <property type="entry name" value="Winged helix-like DNA-binding domain superfamily/Winged helix DNA-binding domain"/>
    <property type="match status" value="1"/>
</dbReference>
<evidence type="ECO:0000259" key="2">
    <source>
        <dbReference type="Pfam" id="PF02579"/>
    </source>
</evidence>